<keyword evidence="2" id="KW-1185">Reference proteome</keyword>
<dbReference type="AlphaFoldDB" id="A0A364RIQ4"/>
<gene>
    <name evidence="1" type="ORF">DP923_03800</name>
</gene>
<name>A0A364RIQ4_9BACT</name>
<reference evidence="1 2" key="1">
    <citation type="submission" date="2018-06" db="EMBL/GenBank/DDBJ databases">
        <authorList>
            <person name="Liu Z.-W."/>
        </authorList>
    </citation>
    <scope>NUCLEOTIDE SEQUENCE [LARGE SCALE GENOMIC DNA]</scope>
    <source>
        <strain evidence="1 2">2b14</strain>
    </source>
</reference>
<reference evidence="1 2" key="2">
    <citation type="submission" date="2018-07" db="EMBL/GenBank/DDBJ databases">
        <title>Pontibacter sp. 2b14 genomic sequence and assembly.</title>
        <authorList>
            <person name="Du Z.-J."/>
        </authorList>
    </citation>
    <scope>NUCLEOTIDE SEQUENCE [LARGE SCALE GENOMIC DNA]</scope>
    <source>
        <strain evidence="1 2">2b14</strain>
    </source>
</reference>
<comment type="caution">
    <text evidence="1">The sequence shown here is derived from an EMBL/GenBank/DDBJ whole genome shotgun (WGS) entry which is preliminary data.</text>
</comment>
<dbReference type="Proteomes" id="UP000251692">
    <property type="component" value="Unassembled WGS sequence"/>
</dbReference>
<proteinExistence type="predicted"/>
<evidence type="ECO:0000313" key="2">
    <source>
        <dbReference type="Proteomes" id="UP000251692"/>
    </source>
</evidence>
<accession>A0A364RIQ4</accession>
<organism evidence="1 2">
    <name type="scientific">Pontibacter arcticus</name>
    <dbReference type="NCBI Taxonomy" id="2080288"/>
    <lineage>
        <taxon>Bacteria</taxon>
        <taxon>Pseudomonadati</taxon>
        <taxon>Bacteroidota</taxon>
        <taxon>Cytophagia</taxon>
        <taxon>Cytophagales</taxon>
        <taxon>Hymenobacteraceae</taxon>
        <taxon>Pontibacter</taxon>
    </lineage>
</organism>
<dbReference type="RefSeq" id="WP_112304458.1">
    <property type="nucleotide sequence ID" value="NZ_QMDV01000001.1"/>
</dbReference>
<sequence>MVNLKTALGQSINKRVACTAGPVYCSLNAGQLKYSSGKYKICKNTNAAVFGSACVLTVKY</sequence>
<protein>
    <submittedName>
        <fullName evidence="1">Uncharacterized protein</fullName>
    </submittedName>
</protein>
<dbReference type="EMBL" id="QMDV01000001">
    <property type="protein sequence ID" value="RAU84177.1"/>
    <property type="molecule type" value="Genomic_DNA"/>
</dbReference>
<evidence type="ECO:0000313" key="1">
    <source>
        <dbReference type="EMBL" id="RAU84177.1"/>
    </source>
</evidence>